<keyword evidence="1" id="KW-1133">Transmembrane helix</keyword>
<protein>
    <submittedName>
        <fullName evidence="2">Uncharacterized protein</fullName>
    </submittedName>
</protein>
<keyword evidence="1" id="KW-0812">Transmembrane</keyword>
<evidence type="ECO:0000256" key="1">
    <source>
        <dbReference type="SAM" id="Phobius"/>
    </source>
</evidence>
<sequence>MIKITEKNRSIVFLAGTILIGILLIGAVMYIEYDDVEDIEIVNEPPSTTFPILEKKIANLKQQNFNPTSYSTLATEIDASYQQGLINSSAKTNLITNLTSVYSGLVYNQCGFFLAGTNANSSTDVLNWLAQLERISAKNVKIDNYRNQIKWYQYYSLSLPTKVNNFIRPGITNYDEATYKVLKTEVQQMPNLKPEYKNKAKFSKIRTELTAKLERFNTQFYTSE</sequence>
<dbReference type="AlphaFoldDB" id="A0A1H4GAR3"/>
<accession>A0A1H4GAR3</accession>
<dbReference type="OrthoDB" id="1355140at2"/>
<evidence type="ECO:0000313" key="3">
    <source>
        <dbReference type="Proteomes" id="UP000198951"/>
    </source>
</evidence>
<keyword evidence="1" id="KW-0472">Membrane</keyword>
<dbReference type="RefSeq" id="WP_091093871.1">
    <property type="nucleotide sequence ID" value="NZ_FNRD01000019.1"/>
</dbReference>
<organism evidence="2 3">
    <name type="scientific">Flavobacterium gillisiae</name>
    <dbReference type="NCBI Taxonomy" id="150146"/>
    <lineage>
        <taxon>Bacteria</taxon>
        <taxon>Pseudomonadati</taxon>
        <taxon>Bacteroidota</taxon>
        <taxon>Flavobacteriia</taxon>
        <taxon>Flavobacteriales</taxon>
        <taxon>Flavobacteriaceae</taxon>
        <taxon>Flavobacterium</taxon>
    </lineage>
</organism>
<name>A0A1H4GAR3_9FLAO</name>
<evidence type="ECO:0000313" key="2">
    <source>
        <dbReference type="EMBL" id="SEB06527.1"/>
    </source>
</evidence>
<feature type="transmembrane region" description="Helical" evidence="1">
    <location>
        <begin position="12"/>
        <end position="31"/>
    </location>
</feature>
<gene>
    <name evidence="2" type="ORF">SAMN05443667_11919</name>
</gene>
<dbReference type="EMBL" id="FNRD01000019">
    <property type="protein sequence ID" value="SEB06527.1"/>
    <property type="molecule type" value="Genomic_DNA"/>
</dbReference>
<keyword evidence="3" id="KW-1185">Reference proteome</keyword>
<proteinExistence type="predicted"/>
<dbReference type="Proteomes" id="UP000198951">
    <property type="component" value="Unassembled WGS sequence"/>
</dbReference>
<dbReference type="STRING" id="150146.SAMN05443667_11919"/>
<reference evidence="3" key="1">
    <citation type="submission" date="2016-10" db="EMBL/GenBank/DDBJ databases">
        <authorList>
            <person name="Varghese N."/>
            <person name="Submissions S."/>
        </authorList>
    </citation>
    <scope>NUCLEOTIDE SEQUENCE [LARGE SCALE GENOMIC DNA]</scope>
    <source>
        <strain evidence="3">DSM 22376</strain>
    </source>
</reference>